<dbReference type="Pfam" id="PF13193">
    <property type="entry name" value="AMP-binding_C"/>
    <property type="match status" value="1"/>
</dbReference>
<evidence type="ECO:0000256" key="2">
    <source>
        <dbReference type="ARBA" id="ARBA00013275"/>
    </source>
</evidence>
<dbReference type="InterPro" id="IPR000873">
    <property type="entry name" value="AMP-dep_synth/lig_dom"/>
</dbReference>
<dbReference type="SUPFAM" id="SSF56801">
    <property type="entry name" value="Acetyl-CoA synthetase-like"/>
    <property type="match status" value="1"/>
</dbReference>
<dbReference type="EC" id="6.2.1.1" evidence="2"/>
<protein>
    <recommendedName>
        <fullName evidence="2">acetate--CoA ligase</fullName>
        <ecNumber evidence="2">6.2.1.1</ecNumber>
    </recommendedName>
</protein>
<dbReference type="EMBL" id="QVTE01000016">
    <property type="protein sequence ID" value="RFU70438.1"/>
    <property type="molecule type" value="Genomic_DNA"/>
</dbReference>
<evidence type="ECO:0000313" key="11">
    <source>
        <dbReference type="Proteomes" id="UP000264541"/>
    </source>
</evidence>
<dbReference type="Pfam" id="PF00501">
    <property type="entry name" value="AMP-binding"/>
    <property type="match status" value="1"/>
</dbReference>
<accession>A0A372LQF1</accession>
<reference evidence="10 11" key="1">
    <citation type="submission" date="2018-08" db="EMBL/GenBank/DDBJ databases">
        <title>Bacillus chawlae sp. nov., Bacillus glennii sp. nov., and Bacillus saganii sp. nov. Isolated from the Vehicle Assembly Building at Kennedy Space Center where the Viking Spacecraft were Assembled.</title>
        <authorList>
            <person name="Seuylemezian A."/>
            <person name="Vaishampayan P."/>
        </authorList>
    </citation>
    <scope>NUCLEOTIDE SEQUENCE [LARGE SCALE GENOMIC DNA]</scope>
    <source>
        <strain evidence="10 11">V47-23a</strain>
    </source>
</reference>
<gene>
    <name evidence="10" type="ORF">D0469_07585</name>
</gene>
<feature type="domain" description="AMP-binding enzyme C-terminal" evidence="8">
    <location>
        <begin position="534"/>
        <end position="612"/>
    </location>
</feature>
<name>A0A372LQF1_9BACI</name>
<feature type="domain" description="Acetyl-coenzyme A synthetase N-terminal" evidence="9">
    <location>
        <begin position="32"/>
        <end position="89"/>
    </location>
</feature>
<evidence type="ECO:0000313" key="10">
    <source>
        <dbReference type="EMBL" id="RFU70438.1"/>
    </source>
</evidence>
<evidence type="ECO:0000256" key="1">
    <source>
        <dbReference type="ARBA" id="ARBA00006432"/>
    </source>
</evidence>
<dbReference type="Gene3D" id="3.30.300.30">
    <property type="match status" value="1"/>
</dbReference>
<dbReference type="PANTHER" id="PTHR24095">
    <property type="entry name" value="ACETYL-COENZYME A SYNTHETASE"/>
    <property type="match status" value="1"/>
</dbReference>
<keyword evidence="6" id="KW-0007">Acetylation</keyword>
<evidence type="ECO:0000259" key="9">
    <source>
        <dbReference type="Pfam" id="PF16177"/>
    </source>
</evidence>
<dbReference type="GO" id="GO:0005524">
    <property type="term" value="F:ATP binding"/>
    <property type="evidence" value="ECO:0007669"/>
    <property type="project" value="UniProtKB-KW"/>
</dbReference>
<comment type="caution">
    <text evidence="10">The sequence shown here is derived from an EMBL/GenBank/DDBJ whole genome shotgun (WGS) entry which is preliminary data.</text>
</comment>
<dbReference type="PANTHER" id="PTHR24095:SF14">
    <property type="entry name" value="ACETYL-COENZYME A SYNTHETASE 1"/>
    <property type="match status" value="1"/>
</dbReference>
<dbReference type="Pfam" id="PF16177">
    <property type="entry name" value="ACAS_N"/>
    <property type="match status" value="1"/>
</dbReference>
<comment type="similarity">
    <text evidence="1">Belongs to the ATP-dependent AMP-binding enzyme family.</text>
</comment>
<dbReference type="AlphaFoldDB" id="A0A372LQF1"/>
<dbReference type="OrthoDB" id="9778383at2"/>
<dbReference type="PROSITE" id="PS00455">
    <property type="entry name" value="AMP_BINDING"/>
    <property type="match status" value="1"/>
</dbReference>
<dbReference type="GO" id="GO:0006085">
    <property type="term" value="P:acetyl-CoA biosynthetic process"/>
    <property type="evidence" value="ECO:0007669"/>
    <property type="project" value="TreeGrafter"/>
</dbReference>
<dbReference type="InterPro" id="IPR045851">
    <property type="entry name" value="AMP-bd_C_sf"/>
</dbReference>
<evidence type="ECO:0000256" key="3">
    <source>
        <dbReference type="ARBA" id="ARBA00022598"/>
    </source>
</evidence>
<dbReference type="InterPro" id="IPR042099">
    <property type="entry name" value="ANL_N_sf"/>
</dbReference>
<dbReference type="RefSeq" id="WP_117326020.1">
    <property type="nucleotide sequence ID" value="NZ_QVTE01000016.1"/>
</dbReference>
<sequence length="651" mass="72485">MGKADAIWFPQEEYIKNTRLYQWMTKLGFSDYDTFYEKSIENIGWFWDEAVKELKISWKKDYQKSLDLSNGLKYPGWFSGGRMNIVHNAVEKWAKAENTNSKPALIWEGDNGEEKTFSFTELDREVNRAAAGLSGIGVKPGDVVTIYMPMIPETLIAMLAVAKIGAIFSPAFSGYGAEAVSTRINAAQAKVMITADGFYRRGKNVSMKEEADRAVMQSPSIEKVVVVRRTGGDIPWDNKRDIDWDSATKNESTYKTADTDASDPFMLIYTSGTTGKPKGAVHTHAGFPIKAAFDAAICMDVKKGDTLFWYTDMGWMMGPFLVFGGLVNGASVLMFEGTPDFPDPGRLWEIVSKHSVTHLGISPTLIRSLMKHDTDWVNKHDLSSLRAIGSTGEPWNPEPWMWLFEKVGKSRIPIINYSGGTEISGGILGNVLVKPITPITFNSPIPGMDVHVYNENGDPVTNQVGELVISKPWVGMTNGFWKENERYENTYWSRWPDTWVHGDWVIRDDAGYWTITGRSDDILNVAGKRLGPAEMESALVEHDSVIEAATIGVPDAEKGEAAVCFAVLKPGIQNDDALKAELYQLVAKHLGKALTPKDILFVEELPKTRNGKVMRRVIKSAYLNQDCGDISSLENPKTVEAIRLFWEGTKS</sequence>
<keyword evidence="11" id="KW-1185">Reference proteome</keyword>
<evidence type="ECO:0000256" key="4">
    <source>
        <dbReference type="ARBA" id="ARBA00022741"/>
    </source>
</evidence>
<dbReference type="Gene3D" id="3.40.50.12780">
    <property type="entry name" value="N-terminal domain of ligase-like"/>
    <property type="match status" value="1"/>
</dbReference>
<dbReference type="InterPro" id="IPR020845">
    <property type="entry name" value="AMP-binding_CS"/>
</dbReference>
<dbReference type="Proteomes" id="UP000264541">
    <property type="component" value="Unassembled WGS sequence"/>
</dbReference>
<keyword evidence="5" id="KW-0067">ATP-binding</keyword>
<dbReference type="InterPro" id="IPR025110">
    <property type="entry name" value="AMP-bd_C"/>
</dbReference>
<evidence type="ECO:0000259" key="8">
    <source>
        <dbReference type="Pfam" id="PF13193"/>
    </source>
</evidence>
<feature type="domain" description="AMP-dependent synthetase/ligase" evidence="7">
    <location>
        <begin position="94"/>
        <end position="479"/>
    </location>
</feature>
<dbReference type="InterPro" id="IPR032387">
    <property type="entry name" value="ACAS_N"/>
</dbReference>
<dbReference type="GO" id="GO:0003987">
    <property type="term" value="F:acetate-CoA ligase activity"/>
    <property type="evidence" value="ECO:0007669"/>
    <property type="project" value="UniProtKB-EC"/>
</dbReference>
<proteinExistence type="inferred from homology"/>
<evidence type="ECO:0000259" key="7">
    <source>
        <dbReference type="Pfam" id="PF00501"/>
    </source>
</evidence>
<keyword evidence="3 10" id="KW-0436">Ligase</keyword>
<organism evidence="10 11">
    <name type="scientific">Peribacillus saganii</name>
    <dbReference type="NCBI Taxonomy" id="2303992"/>
    <lineage>
        <taxon>Bacteria</taxon>
        <taxon>Bacillati</taxon>
        <taxon>Bacillota</taxon>
        <taxon>Bacilli</taxon>
        <taxon>Bacillales</taxon>
        <taxon>Bacillaceae</taxon>
        <taxon>Peribacillus</taxon>
    </lineage>
</organism>
<dbReference type="NCBIfam" id="NF001208">
    <property type="entry name" value="PRK00174.1"/>
    <property type="match status" value="1"/>
</dbReference>
<keyword evidence="4" id="KW-0547">Nucleotide-binding</keyword>
<evidence type="ECO:0000256" key="6">
    <source>
        <dbReference type="ARBA" id="ARBA00022990"/>
    </source>
</evidence>
<evidence type="ECO:0000256" key="5">
    <source>
        <dbReference type="ARBA" id="ARBA00022840"/>
    </source>
</evidence>